<reference evidence="2" key="1">
    <citation type="submission" date="2022-11" db="UniProtKB">
        <authorList>
            <consortium name="WormBaseParasite"/>
        </authorList>
    </citation>
    <scope>IDENTIFICATION</scope>
</reference>
<evidence type="ECO:0000313" key="1">
    <source>
        <dbReference type="Proteomes" id="UP000887576"/>
    </source>
</evidence>
<proteinExistence type="predicted"/>
<organism evidence="1 2">
    <name type="scientific">Panagrolaimus sp. JU765</name>
    <dbReference type="NCBI Taxonomy" id="591449"/>
    <lineage>
        <taxon>Eukaryota</taxon>
        <taxon>Metazoa</taxon>
        <taxon>Ecdysozoa</taxon>
        <taxon>Nematoda</taxon>
        <taxon>Chromadorea</taxon>
        <taxon>Rhabditida</taxon>
        <taxon>Tylenchina</taxon>
        <taxon>Panagrolaimomorpha</taxon>
        <taxon>Panagrolaimoidea</taxon>
        <taxon>Panagrolaimidae</taxon>
        <taxon>Panagrolaimus</taxon>
    </lineage>
</organism>
<dbReference type="Proteomes" id="UP000887576">
    <property type="component" value="Unplaced"/>
</dbReference>
<accession>A0AC34QFM0</accession>
<name>A0AC34QFM0_9BILA</name>
<dbReference type="WBParaSite" id="JU765_v2.g15823.t1">
    <property type="protein sequence ID" value="JU765_v2.g15823.t1"/>
    <property type="gene ID" value="JU765_v2.g15823"/>
</dbReference>
<evidence type="ECO:0000313" key="2">
    <source>
        <dbReference type="WBParaSite" id="JU765_v2.g15823.t1"/>
    </source>
</evidence>
<sequence>MTENNQQSDPTIDASIVDDKDKAVEDEIKKTANSIELQTKALDRLKTIKTGKRKILDILRKNSEMMDKKLMEQLNERYNDFVRQEAEILELLKRTTGLPIASVDPNKMKNDPEAQEMMSEIVEINSKLAKLRARNIELEKEAASKDLKAAIEQRDALSKRVQNIQQNNIQKKQLLCKLMFENPDLIKNKQKNKVSPNFEACMEAVQNTPGTSAEYDEIVKRLEQIKSRRNRMNDLCERLSQATSSQKMDDAYHSALQRLEKLSSLRKALEEANQKDGEMTEKEEQKLDPEAQTTRPVLTSTTSVQLVNDSDEEEDELIDEVRRAFLSQIKSAPNISIMNPSSSTSTENNESHYNKIYEILAMQNHRLTQLYDQMNLLISFVIGKTLPEKSLIQNENNSSDLKEKLLSARPEILHEFGTLLLNLASGQNTEAESLDSVLSKLDQIKNDDQKSTDKISTEESKKAAALSQLNSVRGKLEKQRTLERVLYFVEARSGDKLEEEANATVLEKEICVILDQIIPWLKKHEDEKANIDLLFELRQLVVRASNDTCFPSGISTNLFESQLVTILDDALSQFYDKFFKESHTAIITEISEILYNEIAFFKLMNDIDNISVDDD</sequence>
<protein>
    <submittedName>
        <fullName evidence="2">Pericentriolar material 1 protein C-terminal domain-containing protein</fullName>
    </submittedName>
</protein>